<dbReference type="KEGG" id="vg:55803097"/>
<dbReference type="GeneID" id="55803097"/>
<keyword evidence="2" id="KW-1185">Reference proteome</keyword>
<proteinExistence type="predicted"/>
<evidence type="ECO:0000313" key="2">
    <source>
        <dbReference type="Proteomes" id="UP000422648"/>
    </source>
</evidence>
<name>A0A5S9C1A0_9CAUD</name>
<accession>A0A5S9C1A0</accession>
<organism evidence="1 2">
    <name type="scientific">Tenacibaculum phage PTm1</name>
    <dbReference type="NCBI Taxonomy" id="2547425"/>
    <lineage>
        <taxon>Viruses</taxon>
        <taxon>Duplodnaviria</taxon>
        <taxon>Heunggongvirae</taxon>
        <taxon>Uroviricota</taxon>
        <taxon>Caudoviricetes</taxon>
        <taxon>Shirahamavirus</taxon>
        <taxon>Shirahamavirus PTm1</taxon>
    </lineage>
</organism>
<dbReference type="EMBL" id="AP019524">
    <property type="protein sequence ID" value="BBI90684.1"/>
    <property type="molecule type" value="Genomic_DNA"/>
</dbReference>
<sequence>MIVQANSNISYIIYFDKVSAIANIVPYHEQSNFDEITYRFAYSFDNSTWSEWFITSGELTTHLNQNPTNFGNIYTKVEVKANKGYTLHYAFYKLKCVQVDGKDLKVLNMQFGSKNNILQRTNTKNLYRPYRDTNKAQELNKTLARGISDVFSHECIYFRTEPSQADRLTTFKTFPLVNVKEKKPLKILINRNELPSNRYQYSEFDYDFQDELEIHIVIDVWREVFSNAEPNGNDYLFLPLTNRMYQINTVYDHKTFMHKATFYRAMLVEFEDRADVIEPDEIKKELEQYVEYVDSFDLDKLEDEKKDAERTELHEPTQIDMVTDIKKSEVVYNGVSVVDYMYDWSTKNNSILANTYNVTQKDDEFSISFWFKPHKATHSTDEHEILSAVSDTNNRLLRLYETNLDTLTTEIEVKPQQRFKVVLNTVKMDSTKLYGVVINYAYNKTGTFITMSVLDPTFTIIGEIVDQSIPKLPKRISKLSIHGGIQIGNIRMKKTITPKSKILAELTHQIPEPSKYYVADNAVPELVSNNSKTADCITTGKPITTPSITSNETLQRILAECADPNNTVEELTTAERNAITFEHNSIIYNTDVKQYERYEVNKWVTYPIGKQDIQSQQGW</sequence>
<dbReference type="RefSeq" id="YP_009873976.1">
    <property type="nucleotide sequence ID" value="NC_049340.1"/>
</dbReference>
<evidence type="ECO:0000313" key="1">
    <source>
        <dbReference type="EMBL" id="BBI90684.1"/>
    </source>
</evidence>
<protein>
    <submittedName>
        <fullName evidence="1">Neck protein</fullName>
    </submittedName>
</protein>
<reference evidence="1 2" key="1">
    <citation type="journal article" date="2019" name="Arch. Virol.">
        <title>A novel jumbo Tenacibaculum maritimum lytic phage with head-fiber-like appendages.</title>
        <authorList>
            <person name="Kawato Y."/>
            <person name="Istiqomah I."/>
            <person name="Gaafar A.Y."/>
            <person name="Hanaoka M."/>
            <person name="Ishimaru K."/>
            <person name="Yasuike M."/>
            <person name="Nishiki I."/>
            <person name="Nakamura Y."/>
            <person name="Fujiwara A."/>
            <person name="Nakai T."/>
        </authorList>
    </citation>
    <scope>NUCLEOTIDE SEQUENCE [LARGE SCALE GENOMIC DNA]</scope>
    <source>
        <strain evidence="1 2">PTm1</strain>
    </source>
</reference>
<dbReference type="Proteomes" id="UP000422648">
    <property type="component" value="Segment"/>
</dbReference>